<reference evidence="1" key="1">
    <citation type="submission" date="2021-01" db="EMBL/GenBank/DDBJ databases">
        <title>Active Sulfur Cycling in an Early Earth Analoge.</title>
        <authorList>
            <person name="Hahn C.R."/>
            <person name="Youssef N.H."/>
            <person name="Elshahed M."/>
        </authorList>
    </citation>
    <scope>NUCLEOTIDE SEQUENCE</scope>
    <source>
        <strain evidence="1">Zod_Metabat.1151</strain>
    </source>
</reference>
<evidence type="ECO:0000313" key="2">
    <source>
        <dbReference type="Proteomes" id="UP000809243"/>
    </source>
</evidence>
<accession>A0A938YR52</accession>
<gene>
    <name evidence="1" type="ORF">JW744_02740</name>
</gene>
<comment type="caution">
    <text evidence="1">The sequence shown here is derived from an EMBL/GenBank/DDBJ whole genome shotgun (WGS) entry which is preliminary data.</text>
</comment>
<proteinExistence type="predicted"/>
<name>A0A938YR52_9ARCH</name>
<dbReference type="AlphaFoldDB" id="A0A938YR52"/>
<dbReference type="EMBL" id="JAFGDB010000044">
    <property type="protein sequence ID" value="MBN2067360.1"/>
    <property type="molecule type" value="Genomic_DNA"/>
</dbReference>
<organism evidence="1 2">
    <name type="scientific">Candidatus Iainarchaeum sp</name>
    <dbReference type="NCBI Taxonomy" id="3101447"/>
    <lineage>
        <taxon>Archaea</taxon>
        <taxon>Candidatus Iainarchaeota</taxon>
        <taxon>Candidatus Iainarchaeia</taxon>
        <taxon>Candidatus Iainarchaeales</taxon>
        <taxon>Candidatus Iainarchaeaceae</taxon>
        <taxon>Candidatus Iainarchaeum</taxon>
    </lineage>
</organism>
<evidence type="ECO:0000313" key="1">
    <source>
        <dbReference type="EMBL" id="MBN2067360.1"/>
    </source>
</evidence>
<sequence length="111" mass="11971">MGSMVSQFGNAEFHEKGNFALVALSPKLYSHAAIFSSAYLMLDSAFVIVDGTPDQVVVSLQPKKGKNLKGLVRQFNKYLISHSASAAEAKKTGSIRAELVKRALLTQSKKG</sequence>
<dbReference type="Proteomes" id="UP000809243">
    <property type="component" value="Unassembled WGS sequence"/>
</dbReference>
<protein>
    <submittedName>
        <fullName evidence="1">Uncharacterized protein</fullName>
    </submittedName>
</protein>